<dbReference type="RefSeq" id="WP_149234071.1">
    <property type="nucleotide sequence ID" value="NZ_JALJXJ010000017.1"/>
</dbReference>
<feature type="signal peptide" evidence="4">
    <location>
        <begin position="1"/>
        <end position="21"/>
    </location>
</feature>
<dbReference type="SUPFAM" id="SSF53822">
    <property type="entry name" value="Periplasmic binding protein-like I"/>
    <property type="match status" value="1"/>
</dbReference>
<evidence type="ECO:0000313" key="7">
    <source>
        <dbReference type="Proteomes" id="UP000324927"/>
    </source>
</evidence>
<evidence type="ECO:0000256" key="3">
    <source>
        <dbReference type="ARBA" id="ARBA00022970"/>
    </source>
</evidence>
<dbReference type="GO" id="GO:0006865">
    <property type="term" value="P:amino acid transport"/>
    <property type="evidence" value="ECO:0007669"/>
    <property type="project" value="UniProtKB-KW"/>
</dbReference>
<evidence type="ECO:0000256" key="2">
    <source>
        <dbReference type="ARBA" id="ARBA00022729"/>
    </source>
</evidence>
<protein>
    <submittedName>
        <fullName evidence="6">ABC transporter substrate-binding protein</fullName>
    </submittedName>
</protein>
<dbReference type="PANTHER" id="PTHR30483:SF6">
    <property type="entry name" value="PERIPLASMIC BINDING PROTEIN OF ABC TRANSPORTER FOR NATURAL AMINO ACIDS"/>
    <property type="match status" value="1"/>
</dbReference>
<proteinExistence type="inferred from homology"/>
<keyword evidence="3" id="KW-0029">Amino-acid transport</keyword>
<comment type="similarity">
    <text evidence="1">Belongs to the leucine-binding protein family.</text>
</comment>
<dbReference type="AlphaFoldDB" id="A0A5A9GG91"/>
<dbReference type="Gene3D" id="3.40.50.2300">
    <property type="match status" value="2"/>
</dbReference>
<dbReference type="Proteomes" id="UP000324927">
    <property type="component" value="Unassembled WGS sequence"/>
</dbReference>
<dbReference type="OrthoDB" id="5450279at2"/>
<feature type="domain" description="Leucine-binding protein" evidence="5">
    <location>
        <begin position="28"/>
        <end position="364"/>
    </location>
</feature>
<feature type="chain" id="PRO_5022894465" evidence="4">
    <location>
        <begin position="22"/>
        <end position="401"/>
    </location>
</feature>
<keyword evidence="2 4" id="KW-0732">Signal</keyword>
<organism evidence="6 7">
    <name type="scientific">Azospirillum lipoferum</name>
    <dbReference type="NCBI Taxonomy" id="193"/>
    <lineage>
        <taxon>Bacteria</taxon>
        <taxon>Pseudomonadati</taxon>
        <taxon>Pseudomonadota</taxon>
        <taxon>Alphaproteobacteria</taxon>
        <taxon>Rhodospirillales</taxon>
        <taxon>Azospirillaceae</taxon>
        <taxon>Azospirillum</taxon>
    </lineage>
</organism>
<accession>A0A5A9GG91</accession>
<comment type="caution">
    <text evidence="6">The sequence shown here is derived from an EMBL/GenBank/DDBJ whole genome shotgun (WGS) entry which is preliminary data.</text>
</comment>
<dbReference type="PANTHER" id="PTHR30483">
    <property type="entry name" value="LEUCINE-SPECIFIC-BINDING PROTEIN"/>
    <property type="match status" value="1"/>
</dbReference>
<name>A0A5A9GG91_AZOLI</name>
<sequence length="401" mass="43055">MRRLTLAFLTYCVMGGTAAVAQISGGVVRIGIATDYSGIFAGLSGPGGRVAARMAIDDFGGKVAGVPVELVAADHQNKADIGSAIVRRWYDEDGVDLVMDVPNSSVALAVQAIARERRKLVVYAGSGTADLTGKACMPTGFQWVWDTYSVAASTARAILEEKLRKWYVIAADYSFGQAMAADLAKVVETQGGTVLGVTKHPVNTADFSSFILQAQATGSDVIALANGGADMINAVKQFAEFGGNAGGPKLAGMAVFISDVHGIGLESAQGLILTTGFYWDRTEETRAWSKRFHQLHGAMPTMAQAGVYSAVTHYLKAVETLGTDDPEKIAAKMRETKVNDIFAKDGFIREDGRMVHDMYLVQVKSPKEVQYPWDYYRILRTIPAVDTVRPLAESQCPLVAK</sequence>
<gene>
    <name evidence="6" type="ORF">FZ942_26500</name>
</gene>
<evidence type="ECO:0000256" key="1">
    <source>
        <dbReference type="ARBA" id="ARBA00010062"/>
    </source>
</evidence>
<dbReference type="InterPro" id="IPR028082">
    <property type="entry name" value="Peripla_BP_I"/>
</dbReference>
<keyword evidence="3" id="KW-0813">Transport</keyword>
<dbReference type="InterPro" id="IPR051010">
    <property type="entry name" value="BCAA_transport"/>
</dbReference>
<evidence type="ECO:0000259" key="5">
    <source>
        <dbReference type="Pfam" id="PF13458"/>
    </source>
</evidence>
<reference evidence="6 7" key="1">
    <citation type="submission" date="2019-08" db="EMBL/GenBank/DDBJ databases">
        <authorList>
            <person name="Grouzdev D."/>
            <person name="Tikhonova E."/>
            <person name="Kravchenko I."/>
        </authorList>
    </citation>
    <scope>NUCLEOTIDE SEQUENCE [LARGE SCALE GENOMIC DNA]</scope>
    <source>
        <strain evidence="6 7">59b</strain>
    </source>
</reference>
<dbReference type="CDD" id="cd06327">
    <property type="entry name" value="PBP1_SBP-like"/>
    <property type="match status" value="1"/>
</dbReference>
<evidence type="ECO:0000313" key="6">
    <source>
        <dbReference type="EMBL" id="KAA0592704.1"/>
    </source>
</evidence>
<dbReference type="EMBL" id="VTTN01000014">
    <property type="protein sequence ID" value="KAA0592704.1"/>
    <property type="molecule type" value="Genomic_DNA"/>
</dbReference>
<dbReference type="InterPro" id="IPR028081">
    <property type="entry name" value="Leu-bd"/>
</dbReference>
<dbReference type="Pfam" id="PF13458">
    <property type="entry name" value="Peripla_BP_6"/>
    <property type="match status" value="1"/>
</dbReference>
<evidence type="ECO:0000256" key="4">
    <source>
        <dbReference type="SAM" id="SignalP"/>
    </source>
</evidence>
<keyword evidence="7" id="KW-1185">Reference proteome</keyword>